<keyword evidence="2" id="KW-1133">Transmembrane helix</keyword>
<feature type="domain" description="FAD dependent oxidoreductase" evidence="3">
    <location>
        <begin position="14"/>
        <end position="364"/>
    </location>
</feature>
<keyword evidence="2" id="KW-0812">Transmembrane</keyword>
<organism evidence="4 5">
    <name type="scientific">Prochlorococcus marinus (strain MIT 9303)</name>
    <dbReference type="NCBI Taxonomy" id="59922"/>
    <lineage>
        <taxon>Bacteria</taxon>
        <taxon>Bacillati</taxon>
        <taxon>Cyanobacteriota</taxon>
        <taxon>Cyanophyceae</taxon>
        <taxon>Synechococcales</taxon>
        <taxon>Prochlorococcaceae</taxon>
        <taxon>Prochlorococcus</taxon>
    </lineage>
</organism>
<dbReference type="Gene3D" id="3.30.9.10">
    <property type="entry name" value="D-Amino Acid Oxidase, subunit A, domain 2"/>
    <property type="match status" value="1"/>
</dbReference>
<keyword evidence="2" id="KW-0472">Membrane</keyword>
<dbReference type="GO" id="GO:0003884">
    <property type="term" value="F:D-amino-acid oxidase activity"/>
    <property type="evidence" value="ECO:0007669"/>
    <property type="project" value="UniProtKB-EC"/>
</dbReference>
<protein>
    <submittedName>
        <fullName evidence="4">NAD binding site:D-amino acid oxidase</fullName>
        <ecNumber evidence="4">1.4.3.3</ecNumber>
    </submittedName>
</protein>
<gene>
    <name evidence="4" type="ordered locus">P9303_30031</name>
</gene>
<dbReference type="PANTHER" id="PTHR13847:SF289">
    <property type="entry name" value="GLYCINE OXIDASE"/>
    <property type="match status" value="1"/>
</dbReference>
<dbReference type="STRING" id="59922.P9303_30031"/>
<dbReference type="HOGENOM" id="CLU_007884_4_5_3"/>
<dbReference type="InterPro" id="IPR036188">
    <property type="entry name" value="FAD/NAD-bd_sf"/>
</dbReference>
<accession>A2CE23</accession>
<evidence type="ECO:0000259" key="3">
    <source>
        <dbReference type="Pfam" id="PF01266"/>
    </source>
</evidence>
<dbReference type="AlphaFoldDB" id="A2CE23"/>
<dbReference type="EC" id="1.4.3.3" evidence="4"/>
<feature type="transmembrane region" description="Helical" evidence="2">
    <location>
        <begin position="12"/>
        <end position="31"/>
    </location>
</feature>
<reference evidence="4 5" key="1">
    <citation type="journal article" date="2007" name="PLoS Genet.">
        <title>Patterns and implications of gene gain and loss in the evolution of Prochlorococcus.</title>
        <authorList>
            <person name="Kettler G.C."/>
            <person name="Martiny A.C."/>
            <person name="Huang K."/>
            <person name="Zucker J."/>
            <person name="Coleman M.L."/>
            <person name="Rodrigue S."/>
            <person name="Chen F."/>
            <person name="Lapidus A."/>
            <person name="Ferriera S."/>
            <person name="Johnson J."/>
            <person name="Steglich C."/>
            <person name="Church G.M."/>
            <person name="Richardson P."/>
            <person name="Chisholm S.W."/>
        </authorList>
    </citation>
    <scope>NUCLEOTIDE SEQUENCE [LARGE SCALE GENOMIC DNA]</scope>
    <source>
        <strain evidence="4 5">MIT 9303</strain>
    </source>
</reference>
<proteinExistence type="predicted"/>
<evidence type="ECO:0000256" key="2">
    <source>
        <dbReference type="SAM" id="Phobius"/>
    </source>
</evidence>
<evidence type="ECO:0000313" key="4">
    <source>
        <dbReference type="EMBL" id="ABM79733.1"/>
    </source>
</evidence>
<dbReference type="PANTHER" id="PTHR13847">
    <property type="entry name" value="SARCOSINE DEHYDROGENASE-RELATED"/>
    <property type="match status" value="1"/>
</dbReference>
<keyword evidence="1 4" id="KW-0560">Oxidoreductase</keyword>
<dbReference type="Proteomes" id="UP000002274">
    <property type="component" value="Chromosome"/>
</dbReference>
<dbReference type="KEGG" id="pmf:P9303_30031"/>
<dbReference type="InterPro" id="IPR006076">
    <property type="entry name" value="FAD-dep_OxRdtase"/>
</dbReference>
<dbReference type="GO" id="GO:0005737">
    <property type="term" value="C:cytoplasm"/>
    <property type="evidence" value="ECO:0007669"/>
    <property type="project" value="TreeGrafter"/>
</dbReference>
<dbReference type="SUPFAM" id="SSF54373">
    <property type="entry name" value="FAD-linked reductases, C-terminal domain"/>
    <property type="match status" value="1"/>
</dbReference>
<dbReference type="BioCyc" id="PMAR59922:G1G80-2637-MONOMER"/>
<dbReference type="Gene3D" id="3.50.50.60">
    <property type="entry name" value="FAD/NAD(P)-binding domain"/>
    <property type="match status" value="1"/>
</dbReference>
<dbReference type="EMBL" id="CP000554">
    <property type="protein sequence ID" value="ABM79733.1"/>
    <property type="molecule type" value="Genomic_DNA"/>
</dbReference>
<name>A2CE23_PROM3</name>
<sequence>MHCSSISRMTASTVAIIGAGAVGAGTAWYLAKHGHQVMLIDPKLDQPINRSGALPGTTASLGVLMGHVFRRSSGRAWRLRQHSMTLWPEWVAELSSQEHPLKLNTPLIQLASSEAEATLMKQLTEQRQHLGLELISPNSNPCMGRSWPNTQHGGLISHQDGYLDPIALQQCLRAALQDQGVQQIQEPVVSLERNSSVEEKQWRLQLAGGTNLNQDAVVICAALGSEALLEQLGHSLPMAPVLGQVLDLEVISDQHNWSGWPAVLVSHGINLIPHGPNQIWIGATLEPGVQPIASHLKAMQHLEGDAPDWLESATVKDQWHGLRARPVERPAPLLEKLEPGLIVATGHYRNGVLLAPASAAWVKEQLTNETRS</sequence>
<dbReference type="SUPFAM" id="SSF51905">
    <property type="entry name" value="FAD/NAD(P)-binding domain"/>
    <property type="match status" value="1"/>
</dbReference>
<evidence type="ECO:0000256" key="1">
    <source>
        <dbReference type="ARBA" id="ARBA00023002"/>
    </source>
</evidence>
<dbReference type="RefSeq" id="WP_011827571.1">
    <property type="nucleotide sequence ID" value="NC_008820.1"/>
</dbReference>
<evidence type="ECO:0000313" key="5">
    <source>
        <dbReference type="Proteomes" id="UP000002274"/>
    </source>
</evidence>
<dbReference type="Pfam" id="PF01266">
    <property type="entry name" value="DAO"/>
    <property type="match status" value="1"/>
</dbReference>